<evidence type="ECO:0008006" key="4">
    <source>
        <dbReference type="Google" id="ProtNLM"/>
    </source>
</evidence>
<organism evidence="2 3">
    <name type="scientific">Hibiscus sabdariffa</name>
    <name type="common">roselle</name>
    <dbReference type="NCBI Taxonomy" id="183260"/>
    <lineage>
        <taxon>Eukaryota</taxon>
        <taxon>Viridiplantae</taxon>
        <taxon>Streptophyta</taxon>
        <taxon>Embryophyta</taxon>
        <taxon>Tracheophyta</taxon>
        <taxon>Spermatophyta</taxon>
        <taxon>Magnoliopsida</taxon>
        <taxon>eudicotyledons</taxon>
        <taxon>Gunneridae</taxon>
        <taxon>Pentapetalae</taxon>
        <taxon>rosids</taxon>
        <taxon>malvids</taxon>
        <taxon>Malvales</taxon>
        <taxon>Malvaceae</taxon>
        <taxon>Malvoideae</taxon>
        <taxon>Hibiscus</taxon>
    </lineage>
</organism>
<gene>
    <name evidence="2" type="ORF">V6N12_070219</name>
</gene>
<sequence length="179" mass="20292">MVDPNGGWSWDRFQDLLPTAVLLAIAAIKYPSMSALDTVGWGGDTRRQFSVRSAYHLRAGRIIMNSERVRQRMSDDACCRLCGAAEEDLSHLIWGCVEARLLWSQLIKREKLDEFYSLDFVHGYSQISATNNNSLPSWRSGTLFLVLFFGIFGRIGTIDSLRRKLRKYSSQKYGECGGV</sequence>
<reference evidence="2 3" key="1">
    <citation type="journal article" date="2024" name="G3 (Bethesda)">
        <title>Genome assembly of Hibiscus sabdariffa L. provides insights into metabolisms of medicinal natural products.</title>
        <authorList>
            <person name="Kim T."/>
        </authorList>
    </citation>
    <scope>NUCLEOTIDE SEQUENCE [LARGE SCALE GENOMIC DNA]</scope>
    <source>
        <strain evidence="2">TK-2024</strain>
        <tissue evidence="2">Old leaves</tissue>
    </source>
</reference>
<proteinExistence type="predicted"/>
<keyword evidence="1" id="KW-0472">Membrane</keyword>
<dbReference type="Proteomes" id="UP001472677">
    <property type="component" value="Unassembled WGS sequence"/>
</dbReference>
<evidence type="ECO:0000313" key="2">
    <source>
        <dbReference type="EMBL" id="KAK8579922.1"/>
    </source>
</evidence>
<keyword evidence="3" id="KW-1185">Reference proteome</keyword>
<accession>A0ABR2FGE6</accession>
<protein>
    <recommendedName>
        <fullName evidence="4">Reverse transcriptase zinc-binding domain-containing protein</fullName>
    </recommendedName>
</protein>
<dbReference type="EMBL" id="JBBPBM010000006">
    <property type="protein sequence ID" value="KAK8579922.1"/>
    <property type="molecule type" value="Genomic_DNA"/>
</dbReference>
<feature type="transmembrane region" description="Helical" evidence="1">
    <location>
        <begin position="138"/>
        <end position="157"/>
    </location>
</feature>
<evidence type="ECO:0000256" key="1">
    <source>
        <dbReference type="SAM" id="Phobius"/>
    </source>
</evidence>
<keyword evidence="1" id="KW-1133">Transmembrane helix</keyword>
<evidence type="ECO:0000313" key="3">
    <source>
        <dbReference type="Proteomes" id="UP001472677"/>
    </source>
</evidence>
<comment type="caution">
    <text evidence="2">The sequence shown here is derived from an EMBL/GenBank/DDBJ whole genome shotgun (WGS) entry which is preliminary data.</text>
</comment>
<name>A0ABR2FGE6_9ROSI</name>
<keyword evidence="1" id="KW-0812">Transmembrane</keyword>